<dbReference type="SUPFAM" id="SSF46565">
    <property type="entry name" value="Chaperone J-domain"/>
    <property type="match status" value="1"/>
</dbReference>
<proteinExistence type="predicted"/>
<dbReference type="InterPro" id="IPR051938">
    <property type="entry name" value="Apopto_cytoskel_mod"/>
</dbReference>
<dbReference type="InterPro" id="IPR036869">
    <property type="entry name" value="J_dom_sf"/>
</dbReference>
<dbReference type="CDD" id="cd06257">
    <property type="entry name" value="DnaJ"/>
    <property type="match status" value="1"/>
</dbReference>
<feature type="domain" description="J" evidence="4">
    <location>
        <begin position="58"/>
        <end position="128"/>
    </location>
</feature>
<dbReference type="STRING" id="1429867.A0A0G4PXK2"/>
<dbReference type="Pfam" id="PF00226">
    <property type="entry name" value="DnaJ"/>
    <property type="match status" value="1"/>
</dbReference>
<feature type="region of interest" description="Disordered" evidence="2">
    <location>
        <begin position="22"/>
        <end position="41"/>
    </location>
</feature>
<gene>
    <name evidence="5" type="ORF">PCAMFM013_S077g000012</name>
</gene>
<name>A0A0G4PXK2_PENC3</name>
<evidence type="ECO:0000256" key="3">
    <source>
        <dbReference type="SAM" id="Phobius"/>
    </source>
</evidence>
<evidence type="ECO:0000259" key="4">
    <source>
        <dbReference type="PROSITE" id="PS50076"/>
    </source>
</evidence>
<keyword evidence="3" id="KW-1133">Transmembrane helix</keyword>
<dbReference type="InterPro" id="IPR018253">
    <property type="entry name" value="DnaJ_domain_CS"/>
</dbReference>
<dbReference type="PRINTS" id="PR00625">
    <property type="entry name" value="JDOMAIN"/>
</dbReference>
<feature type="transmembrane region" description="Helical" evidence="3">
    <location>
        <begin position="177"/>
        <end position="198"/>
    </location>
</feature>
<evidence type="ECO:0000256" key="1">
    <source>
        <dbReference type="ARBA" id="ARBA00023186"/>
    </source>
</evidence>
<organism evidence="5 6">
    <name type="scientific">Penicillium camemberti (strain FM 013)</name>
    <dbReference type="NCBI Taxonomy" id="1429867"/>
    <lineage>
        <taxon>Eukaryota</taxon>
        <taxon>Fungi</taxon>
        <taxon>Dikarya</taxon>
        <taxon>Ascomycota</taxon>
        <taxon>Pezizomycotina</taxon>
        <taxon>Eurotiomycetes</taxon>
        <taxon>Eurotiomycetidae</taxon>
        <taxon>Eurotiales</taxon>
        <taxon>Aspergillaceae</taxon>
        <taxon>Penicillium</taxon>
    </lineage>
</organism>
<keyword evidence="1" id="KW-0143">Chaperone</keyword>
<dbReference type="SMART" id="SM00271">
    <property type="entry name" value="DnaJ"/>
    <property type="match status" value="1"/>
</dbReference>
<keyword evidence="3" id="KW-0472">Membrane</keyword>
<protein>
    <submittedName>
        <fullName evidence="5">Molecular chaperone, heat shock protein, Hsp40, DnaJ</fullName>
    </submittedName>
</protein>
<dbReference type="AlphaFoldDB" id="A0A0G4PXK2"/>
<keyword evidence="3" id="KW-0812">Transmembrane</keyword>
<evidence type="ECO:0000313" key="5">
    <source>
        <dbReference type="EMBL" id="CRL31131.1"/>
    </source>
</evidence>
<dbReference type="EMBL" id="HG793209">
    <property type="protein sequence ID" value="CRL31131.1"/>
    <property type="molecule type" value="Genomic_DNA"/>
</dbReference>
<dbReference type="PROSITE" id="PS00636">
    <property type="entry name" value="DNAJ_1"/>
    <property type="match status" value="1"/>
</dbReference>
<dbReference type="Gene3D" id="1.10.287.110">
    <property type="entry name" value="DnaJ domain"/>
    <property type="match status" value="1"/>
</dbReference>
<evidence type="ECO:0000313" key="6">
    <source>
        <dbReference type="Proteomes" id="UP000053732"/>
    </source>
</evidence>
<sequence>MYRKAACNAHILLSSTRQSICLNGTTSERSPGRRDSFSTKKKYRASHYSTWPSSDRPTPYQVMGIQRGHKYSRTRYYDLVKIYHPDSSTSDIAKRLPTEERLSRYRLIVDAHEILSDQQKRSAYDAYGLGWPLPSRHHGYDNIPQSPRHTYERWDDIDSEHGAVNEFLGRLLKNKKFICLMIVIATFAQACVILSSVAKTKLEMRRRDEECRDLIFRHRDRALDLRTLVAQMERLLLKRDPSGMGLGPTEEPFYREMLPFCGN</sequence>
<accession>A0A0G4PXK2</accession>
<dbReference type="InterPro" id="IPR001623">
    <property type="entry name" value="DnaJ_domain"/>
</dbReference>
<dbReference type="PANTHER" id="PTHR44145:SF3">
    <property type="entry name" value="DNAJ HOMOLOG SUBFAMILY A MEMBER 3, MITOCHONDRIAL"/>
    <property type="match status" value="1"/>
</dbReference>
<evidence type="ECO:0000256" key="2">
    <source>
        <dbReference type="SAM" id="MobiDB-lite"/>
    </source>
</evidence>
<keyword evidence="6" id="KW-1185">Reference proteome</keyword>
<dbReference type="PROSITE" id="PS50076">
    <property type="entry name" value="DNAJ_2"/>
    <property type="match status" value="1"/>
</dbReference>
<keyword evidence="5" id="KW-0346">Stress response</keyword>
<reference evidence="5 6" key="1">
    <citation type="journal article" date="2014" name="Nat. Commun.">
        <title>Multiple recent horizontal transfers of a large genomic region in cheese making fungi.</title>
        <authorList>
            <person name="Cheeseman K."/>
            <person name="Ropars J."/>
            <person name="Renault P."/>
            <person name="Dupont J."/>
            <person name="Gouzy J."/>
            <person name="Branca A."/>
            <person name="Abraham A.L."/>
            <person name="Ceppi M."/>
            <person name="Conseiller E."/>
            <person name="Debuchy R."/>
            <person name="Malagnac F."/>
            <person name="Goarin A."/>
            <person name="Silar P."/>
            <person name="Lacoste S."/>
            <person name="Sallet E."/>
            <person name="Bensimon A."/>
            <person name="Giraud T."/>
            <person name="Brygoo Y."/>
        </authorList>
    </citation>
    <scope>NUCLEOTIDE SEQUENCE [LARGE SCALE GENOMIC DNA]</scope>
    <source>
        <strain evidence="6">FM 013</strain>
    </source>
</reference>
<dbReference type="Proteomes" id="UP000053732">
    <property type="component" value="Unassembled WGS sequence"/>
</dbReference>
<dbReference type="PANTHER" id="PTHR44145">
    <property type="entry name" value="DNAJ HOMOLOG SUBFAMILY A MEMBER 3, MITOCHONDRIAL"/>
    <property type="match status" value="1"/>
</dbReference>